<protein>
    <submittedName>
        <fullName evidence="2">Protein kinase</fullName>
    </submittedName>
</protein>
<dbReference type="STRING" id="1219011.GCA_001895045_02242"/>
<feature type="signal peptide" evidence="1">
    <location>
        <begin position="1"/>
        <end position="33"/>
    </location>
</feature>
<accession>A0A2X4U569</accession>
<dbReference type="AlphaFoldDB" id="A0A2X4U569"/>
<feature type="chain" id="PRO_5015888031" evidence="1">
    <location>
        <begin position="34"/>
        <end position="176"/>
    </location>
</feature>
<keyword evidence="2" id="KW-0418">Kinase</keyword>
<dbReference type="KEGG" id="rcr:NCTC10994_02971"/>
<keyword evidence="2" id="KW-0808">Transferase</keyword>
<dbReference type="RefSeq" id="WP_231922874.1">
    <property type="nucleotide sequence ID" value="NZ_JAFBBL010000001.1"/>
</dbReference>
<reference evidence="2 3" key="1">
    <citation type="submission" date="2018-06" db="EMBL/GenBank/DDBJ databases">
        <authorList>
            <consortium name="Pathogen Informatics"/>
            <person name="Doyle S."/>
        </authorList>
    </citation>
    <scope>NUCLEOTIDE SEQUENCE [LARGE SCALE GENOMIC DNA]</scope>
    <source>
        <strain evidence="2 3">NCTC10994</strain>
    </source>
</reference>
<dbReference type="EMBL" id="LS483468">
    <property type="protein sequence ID" value="SQI34926.1"/>
    <property type="molecule type" value="Genomic_DNA"/>
</dbReference>
<organism evidence="2 3">
    <name type="scientific">Rhodococcus coprophilus</name>
    <dbReference type="NCBI Taxonomy" id="38310"/>
    <lineage>
        <taxon>Bacteria</taxon>
        <taxon>Bacillati</taxon>
        <taxon>Actinomycetota</taxon>
        <taxon>Actinomycetes</taxon>
        <taxon>Mycobacteriales</taxon>
        <taxon>Nocardiaceae</taxon>
        <taxon>Rhodococcus</taxon>
    </lineage>
</organism>
<dbReference type="InterPro" id="IPR046652">
    <property type="entry name" value="DUF6764"/>
</dbReference>
<dbReference type="GO" id="GO:0016301">
    <property type="term" value="F:kinase activity"/>
    <property type="evidence" value="ECO:0007669"/>
    <property type="project" value="UniProtKB-KW"/>
</dbReference>
<dbReference type="Proteomes" id="UP000249091">
    <property type="component" value="Chromosome 1"/>
</dbReference>
<keyword evidence="3" id="KW-1185">Reference proteome</keyword>
<dbReference type="Pfam" id="PF20550">
    <property type="entry name" value="DUF6764"/>
    <property type="match status" value="1"/>
</dbReference>
<evidence type="ECO:0000313" key="2">
    <source>
        <dbReference type="EMBL" id="SQI34926.1"/>
    </source>
</evidence>
<gene>
    <name evidence="2" type="ORF">NCTC10994_02971</name>
</gene>
<proteinExistence type="predicted"/>
<evidence type="ECO:0000313" key="3">
    <source>
        <dbReference type="Proteomes" id="UP000249091"/>
    </source>
</evidence>
<name>A0A2X4U569_9NOCA</name>
<keyword evidence="1" id="KW-0732">Signal</keyword>
<evidence type="ECO:0000256" key="1">
    <source>
        <dbReference type="SAM" id="SignalP"/>
    </source>
</evidence>
<sequence>MSRAWMSGRLFGAGVIGAAVVGAGLIVPGSALAATTCAAPPGAPAELTRVQDAEACGSTTDGTGGAWSLGAGGVGFADAVDGATVAAAGFDGGAGAGESRAGRLLAVGYGADSLALGMLDEPGIAVIVTGPASQAFVGDADDPVLCEGNLAAAFNLTAGSGCVLAGAFRYVTPSPL</sequence>